<gene>
    <name evidence="1" type="ORF">CPter91_1934</name>
</gene>
<organism evidence="1 2">
    <name type="scientific">Collimonas pratensis</name>
    <dbReference type="NCBI Taxonomy" id="279113"/>
    <lineage>
        <taxon>Bacteria</taxon>
        <taxon>Pseudomonadati</taxon>
        <taxon>Pseudomonadota</taxon>
        <taxon>Betaproteobacteria</taxon>
        <taxon>Burkholderiales</taxon>
        <taxon>Oxalobacteraceae</taxon>
        <taxon>Collimonas</taxon>
    </lineage>
</organism>
<dbReference type="Proteomes" id="UP000074561">
    <property type="component" value="Chromosome"/>
</dbReference>
<dbReference type="AlphaFoldDB" id="A0A127Q2T9"/>
<dbReference type="KEGG" id="cpra:CPter91_1934"/>
<dbReference type="EMBL" id="CP013234">
    <property type="protein sequence ID" value="AMP04306.1"/>
    <property type="molecule type" value="Genomic_DNA"/>
</dbReference>
<evidence type="ECO:0000313" key="2">
    <source>
        <dbReference type="Proteomes" id="UP000074561"/>
    </source>
</evidence>
<protein>
    <submittedName>
        <fullName evidence="1">Uncharacterized protein</fullName>
    </submittedName>
</protein>
<dbReference type="PATRIC" id="fig|279113.9.peg.1921"/>
<proteinExistence type="predicted"/>
<name>A0A127Q2T9_9BURK</name>
<sequence>MRFLNISSFFIILMWSNFIYAEESMDSIMSKLKFATEVKVDLLDCCSHPYFGVDEKYFDAQSCKFEIDRNEINKFIAAFNAENLHFDDRKYYGEPRDRISFTLENGEEIKFWFSRNYHKEQPVYGYIDGSGLSGKFSIFTNHIFMNSIFDLAKNYKIKDINQSKYCSTFLQ</sequence>
<reference evidence="1 2" key="1">
    <citation type="submission" date="2015-11" db="EMBL/GenBank/DDBJ databases">
        <title>Exploring the genomic traits of fungus-feeding bacterial genus Collimonas.</title>
        <authorList>
            <person name="Song C."/>
            <person name="Schmidt R."/>
            <person name="de Jager V."/>
            <person name="Krzyzanowska D."/>
            <person name="Jongedijk E."/>
            <person name="Cankar K."/>
            <person name="Beekwilder J."/>
            <person name="van Veen A."/>
            <person name="de Boer W."/>
            <person name="van Veen J.A."/>
            <person name="Garbeva P."/>
        </authorList>
    </citation>
    <scope>NUCLEOTIDE SEQUENCE [LARGE SCALE GENOMIC DNA]</scope>
    <source>
        <strain evidence="1 2">Ter91</strain>
    </source>
</reference>
<evidence type="ECO:0000313" key="1">
    <source>
        <dbReference type="EMBL" id="AMP04306.1"/>
    </source>
</evidence>
<accession>A0A127Q2T9</accession>
<dbReference type="STRING" id="279113.CPter91_1934"/>